<reference evidence="2" key="1">
    <citation type="journal article" date="2011" name="Proc. Natl. Acad. Sci. U.S.A.">
        <title>Obligate biotrophy features unraveled by the genomic analysis of rust fungi.</title>
        <authorList>
            <person name="Duplessis S."/>
            <person name="Cuomo C.A."/>
            <person name="Lin Y.-C."/>
            <person name="Aerts A."/>
            <person name="Tisserant E."/>
            <person name="Veneault-Fourrey C."/>
            <person name="Joly D.L."/>
            <person name="Hacquard S."/>
            <person name="Amselem J."/>
            <person name="Cantarel B.L."/>
            <person name="Chiu R."/>
            <person name="Coutinho P.M."/>
            <person name="Feau N."/>
            <person name="Field M."/>
            <person name="Frey P."/>
            <person name="Gelhaye E."/>
            <person name="Goldberg J."/>
            <person name="Grabherr M.G."/>
            <person name="Kodira C.D."/>
            <person name="Kohler A."/>
            <person name="Kuees U."/>
            <person name="Lindquist E.A."/>
            <person name="Lucas S.M."/>
            <person name="Mago R."/>
            <person name="Mauceli E."/>
            <person name="Morin E."/>
            <person name="Murat C."/>
            <person name="Pangilinan J.L."/>
            <person name="Park R."/>
            <person name="Pearson M."/>
            <person name="Quesneville H."/>
            <person name="Rouhier N."/>
            <person name="Sakthikumar S."/>
            <person name="Salamov A.A."/>
            <person name="Schmutz J."/>
            <person name="Selles B."/>
            <person name="Shapiro H."/>
            <person name="Tanguay P."/>
            <person name="Tuskan G.A."/>
            <person name="Henrissat B."/>
            <person name="Van de Peer Y."/>
            <person name="Rouze P."/>
            <person name="Ellis J.G."/>
            <person name="Dodds P.N."/>
            <person name="Schein J.E."/>
            <person name="Zhong S."/>
            <person name="Hamelin R.C."/>
            <person name="Grigoriev I.V."/>
            <person name="Szabo L.J."/>
            <person name="Martin F."/>
        </authorList>
    </citation>
    <scope>NUCLEOTIDE SEQUENCE [LARGE SCALE GENOMIC DNA]</scope>
    <source>
        <strain evidence="2">98AG31 / pathotype 3-4-7</strain>
    </source>
</reference>
<dbReference type="InParanoid" id="F4S2D3"/>
<sequence>MPTDPYIESVSKDPANPRFRCNACNTRGMANYEHHIKSAAHQLKVARFVNRLADEEQMLVGLSGQLPIETDTPVTPLMETTFEPDPQIGDNIRPPSPLTRLLSLDASDFLGTSFDTDNWNDTDAHIGFDRLRQALETLDNLEFDDDDNDVPEDEEPHDPNLARARAREAIEWHPFKNKEDC</sequence>
<evidence type="ECO:0000313" key="1">
    <source>
        <dbReference type="EMBL" id="EGG01154.1"/>
    </source>
</evidence>
<accession>F4S2D3</accession>
<organism evidence="2">
    <name type="scientific">Melampsora larici-populina (strain 98AG31 / pathotype 3-4-7)</name>
    <name type="common">Poplar leaf rust fungus</name>
    <dbReference type="NCBI Taxonomy" id="747676"/>
    <lineage>
        <taxon>Eukaryota</taxon>
        <taxon>Fungi</taxon>
        <taxon>Dikarya</taxon>
        <taxon>Basidiomycota</taxon>
        <taxon>Pucciniomycotina</taxon>
        <taxon>Pucciniomycetes</taxon>
        <taxon>Pucciniales</taxon>
        <taxon>Melampsoraceae</taxon>
        <taxon>Melampsora</taxon>
    </lineage>
</organism>
<dbReference type="VEuPathDB" id="FungiDB:MELLADRAFT_92664"/>
<dbReference type="KEGG" id="mlr:MELLADRAFT_92664"/>
<evidence type="ECO:0000313" key="2">
    <source>
        <dbReference type="Proteomes" id="UP000001072"/>
    </source>
</evidence>
<dbReference type="RefSeq" id="XP_007415504.1">
    <property type="nucleotide sequence ID" value="XM_007415442.1"/>
</dbReference>
<protein>
    <submittedName>
        <fullName evidence="1">Uncharacterized protein</fullName>
    </submittedName>
</protein>
<name>F4S2D3_MELLP</name>
<dbReference type="GeneID" id="18936322"/>
<dbReference type="HOGENOM" id="CLU_091779_0_0_1"/>
<keyword evidence="2" id="KW-1185">Reference proteome</keyword>
<proteinExistence type="predicted"/>
<dbReference type="Proteomes" id="UP000001072">
    <property type="component" value="Unassembled WGS sequence"/>
</dbReference>
<gene>
    <name evidence="1" type="ORF">MELLADRAFT_92664</name>
</gene>
<dbReference type="AlphaFoldDB" id="F4S2D3"/>
<dbReference type="EMBL" id="GL883140">
    <property type="protein sequence ID" value="EGG01154.1"/>
    <property type="molecule type" value="Genomic_DNA"/>
</dbReference>